<evidence type="ECO:0000256" key="8">
    <source>
        <dbReference type="SAM" id="Phobius"/>
    </source>
</evidence>
<keyword evidence="11" id="KW-1185">Reference proteome</keyword>
<evidence type="ECO:0000256" key="2">
    <source>
        <dbReference type="ARBA" id="ARBA00010992"/>
    </source>
</evidence>
<feature type="transmembrane region" description="Helical" evidence="8">
    <location>
        <begin position="95"/>
        <end position="114"/>
    </location>
</feature>
<evidence type="ECO:0000256" key="7">
    <source>
        <dbReference type="RuleBase" id="RU003346"/>
    </source>
</evidence>
<protein>
    <recommendedName>
        <fullName evidence="9">Major facilitator superfamily (MFS) profile domain-containing protein</fullName>
    </recommendedName>
</protein>
<dbReference type="Gene3D" id="1.20.1250.20">
    <property type="entry name" value="MFS general substrate transporter like domains"/>
    <property type="match status" value="1"/>
</dbReference>
<comment type="caution">
    <text evidence="10">The sequence shown here is derived from an EMBL/GenBank/DDBJ whole genome shotgun (WGS) entry which is preliminary data.</text>
</comment>
<keyword evidence="4 8" id="KW-0812">Transmembrane</keyword>
<dbReference type="InterPro" id="IPR005828">
    <property type="entry name" value="MFS_sugar_transport-like"/>
</dbReference>
<proteinExistence type="inferred from homology"/>
<comment type="similarity">
    <text evidence="2 7">Belongs to the major facilitator superfamily. Sugar transporter (TC 2.A.1.1) family.</text>
</comment>
<dbReference type="InterPro" id="IPR005829">
    <property type="entry name" value="Sugar_transporter_CS"/>
</dbReference>
<name>A0AAN9UB21_9PEZI</name>
<dbReference type="GO" id="GO:0005351">
    <property type="term" value="F:carbohydrate:proton symporter activity"/>
    <property type="evidence" value="ECO:0007669"/>
    <property type="project" value="TreeGrafter"/>
</dbReference>
<feature type="transmembrane region" description="Helical" evidence="8">
    <location>
        <begin position="69"/>
        <end position="88"/>
    </location>
</feature>
<evidence type="ECO:0000259" key="9">
    <source>
        <dbReference type="PROSITE" id="PS50850"/>
    </source>
</evidence>
<dbReference type="GO" id="GO:0016020">
    <property type="term" value="C:membrane"/>
    <property type="evidence" value="ECO:0007669"/>
    <property type="project" value="UniProtKB-SubCell"/>
</dbReference>
<evidence type="ECO:0000256" key="6">
    <source>
        <dbReference type="ARBA" id="ARBA00023136"/>
    </source>
</evidence>
<dbReference type="EMBL" id="JAKJXP020000138">
    <property type="protein sequence ID" value="KAK7743367.1"/>
    <property type="molecule type" value="Genomic_DNA"/>
</dbReference>
<feature type="transmembrane region" description="Helical" evidence="8">
    <location>
        <begin position="433"/>
        <end position="457"/>
    </location>
</feature>
<dbReference type="AlphaFoldDB" id="A0AAN9UB21"/>
<feature type="transmembrane region" description="Helical" evidence="8">
    <location>
        <begin position="193"/>
        <end position="211"/>
    </location>
</feature>
<feature type="transmembrane region" description="Helical" evidence="8">
    <location>
        <begin position="154"/>
        <end position="173"/>
    </location>
</feature>
<keyword evidence="3 7" id="KW-0813">Transport</keyword>
<evidence type="ECO:0000256" key="5">
    <source>
        <dbReference type="ARBA" id="ARBA00022989"/>
    </source>
</evidence>
<evidence type="ECO:0000313" key="10">
    <source>
        <dbReference type="EMBL" id="KAK7743367.1"/>
    </source>
</evidence>
<dbReference type="Proteomes" id="UP001320420">
    <property type="component" value="Unassembled WGS sequence"/>
</dbReference>
<reference evidence="10 11" key="1">
    <citation type="submission" date="2024-02" db="EMBL/GenBank/DDBJ databases">
        <title>De novo assembly and annotation of 12 fungi associated with fruit tree decline syndrome in Ontario, Canada.</title>
        <authorList>
            <person name="Sulman M."/>
            <person name="Ellouze W."/>
            <person name="Ilyukhin E."/>
        </authorList>
    </citation>
    <scope>NUCLEOTIDE SEQUENCE [LARGE SCALE GENOMIC DNA]</scope>
    <source>
        <strain evidence="10 11">M11/M66-122</strain>
    </source>
</reference>
<feature type="transmembrane region" description="Helical" evidence="8">
    <location>
        <begin position="463"/>
        <end position="483"/>
    </location>
</feature>
<keyword evidence="6 8" id="KW-0472">Membrane</keyword>
<comment type="subcellular location">
    <subcellularLocation>
        <location evidence="1">Membrane</location>
        <topology evidence="1">Multi-pass membrane protein</topology>
    </subcellularLocation>
</comment>
<feature type="transmembrane region" description="Helical" evidence="8">
    <location>
        <begin position="323"/>
        <end position="344"/>
    </location>
</feature>
<dbReference type="Pfam" id="PF00083">
    <property type="entry name" value="Sugar_tr"/>
    <property type="match status" value="1"/>
</dbReference>
<dbReference type="InterPro" id="IPR003663">
    <property type="entry name" value="Sugar/inositol_transpt"/>
</dbReference>
<gene>
    <name evidence="10" type="ORF">SLS62_010641</name>
</gene>
<dbReference type="PROSITE" id="PS00217">
    <property type="entry name" value="SUGAR_TRANSPORT_2"/>
    <property type="match status" value="1"/>
</dbReference>
<dbReference type="PANTHER" id="PTHR48022:SF60">
    <property type="entry name" value="MAJOR FACILITATOR SUPERFAMILY (MFS) PROFILE DOMAIN-CONTAINING PROTEIN"/>
    <property type="match status" value="1"/>
</dbReference>
<feature type="transmembrane region" description="Helical" evidence="8">
    <location>
        <begin position="398"/>
        <end position="421"/>
    </location>
</feature>
<sequence>MGGFKAIEDRPTPKEVYNWRLYSECMVIATGSLLFGYDSAFIGTTISRSYFKTAFGITAENANEVSSNITSAFQAGALVGALLCFFATERIGRKWALESSVAVFTVGAVLMTATSGNLQMLYAGRVLTGLGCGSITATVPSYIAELSVPSIRGILTGLFEIAYQAGSLVGFWINYGITRNLPADSAASFRIPMAVQLVPAAPLLVGCLLLLHESPLWLMRQGRTADAHQSLVGLRHLPVDHPYVQQDIAAIEARLEEETAISATYGTGQWAFYRGALREFSRSGMRNRVALVFCAFALQNLSGASAINYYSPTLFGSLGVTDVSLYTGIYGLVKAVASIFYYVFIIDMLGRRRPTIVSSIACSLCLWFVGAYVKVGHPADIIKAGETLPGSTARGGNAAIAMIMIYSIFWSFGLNGIPWIVSAEIFPGALRNFSGTFAALIQWAIQFAITKALPYIFTSFGYGTWFFFAAWMLVASTWSFFFLPETKGLTTAQMDAIFGYNCEGYRGIPHTSVTTKLTQQGHDIAMAGQGKIHAAEHAEDV</sequence>
<feature type="transmembrane region" description="Helical" evidence="8">
    <location>
        <begin position="356"/>
        <end position="373"/>
    </location>
</feature>
<keyword evidence="5 8" id="KW-1133">Transmembrane helix</keyword>
<evidence type="ECO:0000256" key="4">
    <source>
        <dbReference type="ARBA" id="ARBA00022692"/>
    </source>
</evidence>
<dbReference type="PROSITE" id="PS50850">
    <property type="entry name" value="MFS"/>
    <property type="match status" value="1"/>
</dbReference>
<accession>A0AAN9UB21</accession>
<dbReference type="InterPro" id="IPR050360">
    <property type="entry name" value="MFS_Sugar_Transporters"/>
</dbReference>
<feature type="domain" description="Major facilitator superfamily (MFS) profile" evidence="9">
    <location>
        <begin position="24"/>
        <end position="487"/>
    </location>
</feature>
<dbReference type="SUPFAM" id="SSF103473">
    <property type="entry name" value="MFS general substrate transporter"/>
    <property type="match status" value="1"/>
</dbReference>
<evidence type="ECO:0000256" key="3">
    <source>
        <dbReference type="ARBA" id="ARBA00022448"/>
    </source>
</evidence>
<dbReference type="PANTHER" id="PTHR48022">
    <property type="entry name" value="PLASTIDIC GLUCOSE TRANSPORTER 4"/>
    <property type="match status" value="1"/>
</dbReference>
<feature type="transmembrane region" description="Helical" evidence="8">
    <location>
        <begin position="120"/>
        <end position="142"/>
    </location>
</feature>
<feature type="transmembrane region" description="Helical" evidence="8">
    <location>
        <begin position="289"/>
        <end position="311"/>
    </location>
</feature>
<dbReference type="InterPro" id="IPR020846">
    <property type="entry name" value="MFS_dom"/>
</dbReference>
<dbReference type="NCBIfam" id="TIGR00879">
    <property type="entry name" value="SP"/>
    <property type="match status" value="1"/>
</dbReference>
<organism evidence="10 11">
    <name type="scientific">Diatrype stigma</name>
    <dbReference type="NCBI Taxonomy" id="117547"/>
    <lineage>
        <taxon>Eukaryota</taxon>
        <taxon>Fungi</taxon>
        <taxon>Dikarya</taxon>
        <taxon>Ascomycota</taxon>
        <taxon>Pezizomycotina</taxon>
        <taxon>Sordariomycetes</taxon>
        <taxon>Xylariomycetidae</taxon>
        <taxon>Xylariales</taxon>
        <taxon>Diatrypaceae</taxon>
        <taxon>Diatrype</taxon>
    </lineage>
</organism>
<dbReference type="PRINTS" id="PR00171">
    <property type="entry name" value="SUGRTRNSPORT"/>
</dbReference>
<evidence type="ECO:0000256" key="1">
    <source>
        <dbReference type="ARBA" id="ARBA00004141"/>
    </source>
</evidence>
<evidence type="ECO:0000313" key="11">
    <source>
        <dbReference type="Proteomes" id="UP001320420"/>
    </source>
</evidence>
<dbReference type="InterPro" id="IPR036259">
    <property type="entry name" value="MFS_trans_sf"/>
</dbReference>
<feature type="transmembrane region" description="Helical" evidence="8">
    <location>
        <begin position="21"/>
        <end position="42"/>
    </location>
</feature>